<dbReference type="EMBL" id="JARIHO010000046">
    <property type="protein sequence ID" value="KAJ7323628.1"/>
    <property type="molecule type" value="Genomic_DNA"/>
</dbReference>
<protein>
    <recommendedName>
        <fullName evidence="4">Secreted protein</fullName>
    </recommendedName>
</protein>
<name>A0AAD7EI80_9AGAR</name>
<evidence type="ECO:0008006" key="4">
    <source>
        <dbReference type="Google" id="ProtNLM"/>
    </source>
</evidence>
<evidence type="ECO:0000313" key="3">
    <source>
        <dbReference type="Proteomes" id="UP001218218"/>
    </source>
</evidence>
<comment type="caution">
    <text evidence="2">The sequence shown here is derived from an EMBL/GenBank/DDBJ whole genome shotgun (WGS) entry which is preliminary data.</text>
</comment>
<keyword evidence="3" id="KW-1185">Reference proteome</keyword>
<organism evidence="2 3">
    <name type="scientific">Mycena albidolilacea</name>
    <dbReference type="NCBI Taxonomy" id="1033008"/>
    <lineage>
        <taxon>Eukaryota</taxon>
        <taxon>Fungi</taxon>
        <taxon>Dikarya</taxon>
        <taxon>Basidiomycota</taxon>
        <taxon>Agaricomycotina</taxon>
        <taxon>Agaricomycetes</taxon>
        <taxon>Agaricomycetidae</taxon>
        <taxon>Agaricales</taxon>
        <taxon>Marasmiineae</taxon>
        <taxon>Mycenaceae</taxon>
        <taxon>Mycena</taxon>
    </lineage>
</organism>
<dbReference type="AlphaFoldDB" id="A0AAD7EI80"/>
<proteinExistence type="predicted"/>
<evidence type="ECO:0000313" key="2">
    <source>
        <dbReference type="EMBL" id="KAJ7323628.1"/>
    </source>
</evidence>
<feature type="signal peptide" evidence="1">
    <location>
        <begin position="1"/>
        <end position="18"/>
    </location>
</feature>
<gene>
    <name evidence="2" type="ORF">DFH08DRAFT_817663</name>
</gene>
<keyword evidence="1" id="KW-0732">Signal</keyword>
<evidence type="ECO:0000256" key="1">
    <source>
        <dbReference type="SAM" id="SignalP"/>
    </source>
</evidence>
<feature type="chain" id="PRO_5041998075" description="Secreted protein" evidence="1">
    <location>
        <begin position="19"/>
        <end position="169"/>
    </location>
</feature>
<dbReference type="Proteomes" id="UP001218218">
    <property type="component" value="Unassembled WGS sequence"/>
</dbReference>
<sequence length="169" mass="19195">MKETLLTRIFVFLVTAVASRMHHSTDTDEDCVVDVWVRAEDLAPDHVSHDIQQAMVTPFIIATPPVNYPPSVYNRRATSVTALPVRRHTYSVVGYCYTAVVNFTNGRSLDVPVGHTNFALTSPAPPPKTPFTWNVTFATNFGYKELLTTYWITFEHAFLKSSARCLWWR</sequence>
<accession>A0AAD7EI80</accession>
<reference evidence="2" key="1">
    <citation type="submission" date="2023-03" db="EMBL/GenBank/DDBJ databases">
        <title>Massive genome expansion in bonnet fungi (Mycena s.s.) driven by repeated elements and novel gene families across ecological guilds.</title>
        <authorList>
            <consortium name="Lawrence Berkeley National Laboratory"/>
            <person name="Harder C.B."/>
            <person name="Miyauchi S."/>
            <person name="Viragh M."/>
            <person name="Kuo A."/>
            <person name="Thoen E."/>
            <person name="Andreopoulos B."/>
            <person name="Lu D."/>
            <person name="Skrede I."/>
            <person name="Drula E."/>
            <person name="Henrissat B."/>
            <person name="Morin E."/>
            <person name="Kohler A."/>
            <person name="Barry K."/>
            <person name="LaButti K."/>
            <person name="Morin E."/>
            <person name="Salamov A."/>
            <person name="Lipzen A."/>
            <person name="Mereny Z."/>
            <person name="Hegedus B."/>
            <person name="Baldrian P."/>
            <person name="Stursova M."/>
            <person name="Weitz H."/>
            <person name="Taylor A."/>
            <person name="Grigoriev I.V."/>
            <person name="Nagy L.G."/>
            <person name="Martin F."/>
            <person name="Kauserud H."/>
        </authorList>
    </citation>
    <scope>NUCLEOTIDE SEQUENCE</scope>
    <source>
        <strain evidence="2">CBHHK002</strain>
    </source>
</reference>